<keyword evidence="15" id="KW-1185">Reference proteome</keyword>
<dbReference type="InterPro" id="IPR008270">
    <property type="entry name" value="Glyco_hydro_25_AS"/>
</dbReference>
<dbReference type="PANTHER" id="PTHR34135:SF2">
    <property type="entry name" value="LYSOZYME"/>
    <property type="match status" value="1"/>
</dbReference>
<evidence type="ECO:0000256" key="6">
    <source>
        <dbReference type="ARBA" id="ARBA00022529"/>
    </source>
</evidence>
<dbReference type="GO" id="GO:0003796">
    <property type="term" value="F:lysozyme activity"/>
    <property type="evidence" value="ECO:0007669"/>
    <property type="project" value="UniProtKB-EC"/>
</dbReference>
<keyword evidence="9" id="KW-1015">Disulfide bond</keyword>
<dbReference type="InterPro" id="IPR017853">
    <property type="entry name" value="GH"/>
</dbReference>
<evidence type="ECO:0000313" key="15">
    <source>
        <dbReference type="Proteomes" id="UP000242444"/>
    </source>
</evidence>
<dbReference type="RefSeq" id="WP_094864423.1">
    <property type="nucleotide sequence ID" value="NZ_NKYE01000013.1"/>
</dbReference>
<comment type="catalytic activity">
    <reaction evidence="1 12">
        <text>Hydrolysis of (1-&gt;4)-beta-linkages between N-acetylmuramic acid and N-acetyl-D-glucosamine residues in a peptidoglycan and between N-acetyl-D-glucosamine residues in chitodextrins.</text>
        <dbReference type="EC" id="3.2.1.17"/>
    </reaction>
</comment>
<comment type="caution">
    <text evidence="14">The sequence shown here is derived from an EMBL/GenBank/DDBJ whole genome shotgun (WGS) entry which is preliminary data.</text>
</comment>
<keyword evidence="10 12" id="KW-0326">Glycosidase</keyword>
<dbReference type="GO" id="GO:0042742">
    <property type="term" value="P:defense response to bacterium"/>
    <property type="evidence" value="ECO:0007669"/>
    <property type="project" value="UniProtKB-KW"/>
</dbReference>
<dbReference type="FunFam" id="3.20.20.80:FF:000060">
    <property type="entry name" value="Lysozyme M1"/>
    <property type="match status" value="1"/>
</dbReference>
<evidence type="ECO:0000256" key="2">
    <source>
        <dbReference type="ARBA" id="ARBA00004613"/>
    </source>
</evidence>
<dbReference type="CDD" id="cd06412">
    <property type="entry name" value="GH25_CH-type"/>
    <property type="match status" value="1"/>
</dbReference>
<evidence type="ECO:0000256" key="12">
    <source>
        <dbReference type="RuleBase" id="RU361176"/>
    </source>
</evidence>
<keyword evidence="5" id="KW-0964">Secreted</keyword>
<evidence type="ECO:0000256" key="8">
    <source>
        <dbReference type="ARBA" id="ARBA00022801"/>
    </source>
</evidence>
<dbReference type="AlphaFoldDB" id="A0A263D298"/>
<reference evidence="14 15" key="1">
    <citation type="submission" date="2017-07" db="EMBL/GenBank/DDBJ databases">
        <title>Amycolatopsis antarcticus sp. nov., isolated from the surface of an Antarcticus brown macroalga.</title>
        <authorList>
            <person name="Wang J."/>
            <person name="Leiva S."/>
            <person name="Huang J."/>
            <person name="Huang Y."/>
        </authorList>
    </citation>
    <scope>NUCLEOTIDE SEQUENCE [LARGE SCALE GENOMIC DNA]</scope>
    <source>
        <strain evidence="14 15">AU-G6</strain>
    </source>
</reference>
<comment type="subcellular location">
    <subcellularLocation>
        <location evidence="2">Secreted</location>
    </subcellularLocation>
</comment>
<dbReference type="GO" id="GO:0009253">
    <property type="term" value="P:peptidoglycan catabolic process"/>
    <property type="evidence" value="ECO:0007669"/>
    <property type="project" value="InterPro"/>
</dbReference>
<protein>
    <recommendedName>
        <fullName evidence="4 12">Lysozyme</fullName>
        <ecNumber evidence="4 12">3.2.1.17</ecNumber>
    </recommendedName>
</protein>
<keyword evidence="8 12" id="KW-0378">Hydrolase</keyword>
<gene>
    <name evidence="14" type="ORF">CFN78_20235</name>
</gene>
<dbReference type="PROSITE" id="PS51904">
    <property type="entry name" value="GLYCOSYL_HYDROL_F25_2"/>
    <property type="match status" value="1"/>
</dbReference>
<evidence type="ECO:0000256" key="5">
    <source>
        <dbReference type="ARBA" id="ARBA00022525"/>
    </source>
</evidence>
<feature type="signal peptide" evidence="13">
    <location>
        <begin position="1"/>
        <end position="34"/>
    </location>
</feature>
<dbReference type="Proteomes" id="UP000242444">
    <property type="component" value="Unassembled WGS sequence"/>
</dbReference>
<comment type="function">
    <text evidence="11">This enzyme has both lysozyme (acetylmuramidase) and diacetylmuramidase activities.</text>
</comment>
<keyword evidence="13" id="KW-0732">Signal</keyword>
<organism evidence="14 15">
    <name type="scientific">Amycolatopsis antarctica</name>
    <dbReference type="NCBI Taxonomy" id="1854586"/>
    <lineage>
        <taxon>Bacteria</taxon>
        <taxon>Bacillati</taxon>
        <taxon>Actinomycetota</taxon>
        <taxon>Actinomycetes</taxon>
        <taxon>Pseudonocardiales</taxon>
        <taxon>Pseudonocardiaceae</taxon>
        <taxon>Amycolatopsis</taxon>
    </lineage>
</organism>
<accession>A0A263D298</accession>
<comment type="similarity">
    <text evidence="3 12">Belongs to the glycosyl hydrolase 25 family.</text>
</comment>
<dbReference type="InParanoid" id="A0A263D298"/>
<evidence type="ECO:0000256" key="10">
    <source>
        <dbReference type="ARBA" id="ARBA00023295"/>
    </source>
</evidence>
<sequence>MSTAGRSWRRALGAAVTATVGVLLLGTTTIPASAAPAATEAAPAYVDGVPVAEYVQANDHELGSQIRIAEGDASSPQTQASALTPQGLNSDGAQALATVPGIDVSGHQGNVDWNAYWGQGKKFVYVKATEGTGYKNPYFTQQYNGSYNVGMIRGAYHFALPDRSSGAAQANYFVDGGGGWSRDGKTLPGALDMEYNPYGATCYGLSPTAMANWIKDFHDTYQARTGRWPTIYTSTSWWNQCVGGHNFGATVPLWIARYSGSVGALPNGWGFHTIWQYSSSPIDQNSFNGAFDRLQALANG</sequence>
<evidence type="ECO:0000256" key="4">
    <source>
        <dbReference type="ARBA" id="ARBA00012732"/>
    </source>
</evidence>
<dbReference type="PROSITE" id="PS00953">
    <property type="entry name" value="GLYCOSYL_HYDROL_F25_1"/>
    <property type="match status" value="1"/>
</dbReference>
<dbReference type="GO" id="GO:0005576">
    <property type="term" value="C:extracellular region"/>
    <property type="evidence" value="ECO:0007669"/>
    <property type="project" value="UniProtKB-SubCell"/>
</dbReference>
<dbReference type="InterPro" id="IPR018077">
    <property type="entry name" value="Glyco_hydro_fam25_subgr"/>
</dbReference>
<dbReference type="Gene3D" id="3.20.20.80">
    <property type="entry name" value="Glycosidases"/>
    <property type="match status" value="1"/>
</dbReference>
<dbReference type="InterPro" id="IPR002053">
    <property type="entry name" value="Glyco_hydro_25"/>
</dbReference>
<dbReference type="GO" id="GO:0016998">
    <property type="term" value="P:cell wall macromolecule catabolic process"/>
    <property type="evidence" value="ECO:0007669"/>
    <property type="project" value="InterPro"/>
</dbReference>
<keyword evidence="6" id="KW-0929">Antimicrobial</keyword>
<evidence type="ECO:0000313" key="14">
    <source>
        <dbReference type="EMBL" id="OZM71475.1"/>
    </source>
</evidence>
<evidence type="ECO:0000256" key="11">
    <source>
        <dbReference type="ARBA" id="ARBA00055588"/>
    </source>
</evidence>
<evidence type="ECO:0000256" key="7">
    <source>
        <dbReference type="ARBA" id="ARBA00022638"/>
    </source>
</evidence>
<evidence type="ECO:0000256" key="13">
    <source>
        <dbReference type="SAM" id="SignalP"/>
    </source>
</evidence>
<dbReference type="PANTHER" id="PTHR34135">
    <property type="entry name" value="LYSOZYME"/>
    <property type="match status" value="1"/>
</dbReference>
<dbReference type="SUPFAM" id="SSF51445">
    <property type="entry name" value="(Trans)glycosidases"/>
    <property type="match status" value="1"/>
</dbReference>
<dbReference type="SMART" id="SM00641">
    <property type="entry name" value="Glyco_25"/>
    <property type="match status" value="1"/>
</dbReference>
<feature type="chain" id="PRO_5012650254" description="Lysozyme" evidence="13">
    <location>
        <begin position="35"/>
        <end position="300"/>
    </location>
</feature>
<name>A0A263D298_9PSEU</name>
<dbReference type="GO" id="GO:0016052">
    <property type="term" value="P:carbohydrate catabolic process"/>
    <property type="evidence" value="ECO:0007669"/>
    <property type="project" value="TreeGrafter"/>
</dbReference>
<proteinExistence type="inferred from homology"/>
<evidence type="ECO:0000256" key="1">
    <source>
        <dbReference type="ARBA" id="ARBA00000632"/>
    </source>
</evidence>
<keyword evidence="7" id="KW-0081">Bacteriolytic enzyme</keyword>
<dbReference type="OrthoDB" id="287365at2"/>
<evidence type="ECO:0000256" key="3">
    <source>
        <dbReference type="ARBA" id="ARBA00010646"/>
    </source>
</evidence>
<dbReference type="GO" id="GO:0031640">
    <property type="term" value="P:killing of cells of another organism"/>
    <property type="evidence" value="ECO:0007669"/>
    <property type="project" value="UniProtKB-KW"/>
</dbReference>
<evidence type="ECO:0000256" key="9">
    <source>
        <dbReference type="ARBA" id="ARBA00023157"/>
    </source>
</evidence>
<dbReference type="EMBL" id="NKYE01000013">
    <property type="protein sequence ID" value="OZM71475.1"/>
    <property type="molecule type" value="Genomic_DNA"/>
</dbReference>
<dbReference type="EC" id="3.2.1.17" evidence="4 12"/>
<dbReference type="Pfam" id="PF01183">
    <property type="entry name" value="Glyco_hydro_25"/>
    <property type="match status" value="1"/>
</dbReference>